<dbReference type="InterPro" id="IPR000868">
    <property type="entry name" value="Isochorismatase-like_dom"/>
</dbReference>
<protein>
    <recommendedName>
        <fullName evidence="3">Isochorismatase-like domain-containing protein</fullName>
    </recommendedName>
</protein>
<sequence length="225" mass="25727">MRGFRPRSEAFKEIYKEDRKFHSKHIKNILRVYYLQITYLQSQPSLSHSAKSEMSPISTPKTAMILIDPYNDFLHPNGKAYPRLAESLADTDTIFHLQNLVTTARARKISIYYGLHQQGLEPDVQGNGDVVVSKHWCSSSFQNTDLEYQLRQKDITHLVFGGLTANTCLESTARYAYELGYHVTMLKDATAGFTTMAKDAATDLIWPLFANEVLTVEEWKKSLEK</sequence>
<evidence type="ECO:0000259" key="3">
    <source>
        <dbReference type="Pfam" id="PF00857"/>
    </source>
</evidence>
<accession>A0A5N6K720</accession>
<dbReference type="Gene3D" id="3.40.50.850">
    <property type="entry name" value="Isochorismatase-like"/>
    <property type="match status" value="2"/>
</dbReference>
<dbReference type="AlphaFoldDB" id="A0A5N6K720"/>
<evidence type="ECO:0000313" key="4">
    <source>
        <dbReference type="EMBL" id="KAB8298336.1"/>
    </source>
</evidence>
<dbReference type="OrthoDB" id="167809at2759"/>
<dbReference type="EMBL" id="VIGI01000007">
    <property type="protein sequence ID" value="KAB8298336.1"/>
    <property type="molecule type" value="Genomic_DNA"/>
</dbReference>
<dbReference type="PANTHER" id="PTHR43540">
    <property type="entry name" value="PEROXYUREIDOACRYLATE/UREIDOACRYLATE AMIDOHYDROLASE-RELATED"/>
    <property type="match status" value="1"/>
</dbReference>
<dbReference type="InterPro" id="IPR036380">
    <property type="entry name" value="Isochorismatase-like_sf"/>
</dbReference>
<comment type="similarity">
    <text evidence="1">Belongs to the isochorismatase family.</text>
</comment>
<reference evidence="4 5" key="1">
    <citation type="submission" date="2019-06" db="EMBL/GenBank/DDBJ databases">
        <title>Genome Sequence of the Brown Rot Fungal Pathogen Monilinia laxa.</title>
        <authorList>
            <person name="De Miccolis Angelini R.M."/>
            <person name="Landi L."/>
            <person name="Abate D."/>
            <person name="Pollastro S."/>
            <person name="Romanazzi G."/>
            <person name="Faretra F."/>
        </authorList>
    </citation>
    <scope>NUCLEOTIDE SEQUENCE [LARGE SCALE GENOMIC DNA]</scope>
    <source>
        <strain evidence="4 5">Mlax316</strain>
    </source>
</reference>
<organism evidence="4 5">
    <name type="scientific">Monilinia laxa</name>
    <name type="common">Brown rot fungus</name>
    <name type="synonym">Sclerotinia laxa</name>
    <dbReference type="NCBI Taxonomy" id="61186"/>
    <lineage>
        <taxon>Eukaryota</taxon>
        <taxon>Fungi</taxon>
        <taxon>Dikarya</taxon>
        <taxon>Ascomycota</taxon>
        <taxon>Pezizomycotina</taxon>
        <taxon>Leotiomycetes</taxon>
        <taxon>Helotiales</taxon>
        <taxon>Sclerotiniaceae</taxon>
        <taxon>Monilinia</taxon>
    </lineage>
</organism>
<comment type="caution">
    <text evidence="4">The sequence shown here is derived from an EMBL/GenBank/DDBJ whole genome shotgun (WGS) entry which is preliminary data.</text>
</comment>
<dbReference type="Proteomes" id="UP000326757">
    <property type="component" value="Unassembled WGS sequence"/>
</dbReference>
<proteinExistence type="inferred from homology"/>
<dbReference type="PANTHER" id="PTHR43540:SF16">
    <property type="entry name" value="ISOCHORISMATASE-LIKE DOMAIN-CONTAINING PROTEIN"/>
    <property type="match status" value="1"/>
</dbReference>
<name>A0A5N6K720_MONLA</name>
<dbReference type="SUPFAM" id="SSF52499">
    <property type="entry name" value="Isochorismatase-like hydrolases"/>
    <property type="match status" value="1"/>
</dbReference>
<dbReference type="Pfam" id="PF00857">
    <property type="entry name" value="Isochorismatase"/>
    <property type="match status" value="1"/>
</dbReference>
<keyword evidence="2" id="KW-0378">Hydrolase</keyword>
<evidence type="ECO:0000313" key="5">
    <source>
        <dbReference type="Proteomes" id="UP000326757"/>
    </source>
</evidence>
<evidence type="ECO:0000256" key="2">
    <source>
        <dbReference type="ARBA" id="ARBA00022801"/>
    </source>
</evidence>
<dbReference type="CDD" id="cd00431">
    <property type="entry name" value="cysteine_hydrolases"/>
    <property type="match status" value="1"/>
</dbReference>
<dbReference type="GO" id="GO:0016787">
    <property type="term" value="F:hydrolase activity"/>
    <property type="evidence" value="ECO:0007669"/>
    <property type="project" value="UniProtKB-KW"/>
</dbReference>
<dbReference type="InterPro" id="IPR050272">
    <property type="entry name" value="Isochorismatase-like_hydrls"/>
</dbReference>
<keyword evidence="5" id="KW-1185">Reference proteome</keyword>
<gene>
    <name evidence="4" type="ORF">EYC80_002063</name>
</gene>
<evidence type="ECO:0000256" key="1">
    <source>
        <dbReference type="ARBA" id="ARBA00006336"/>
    </source>
</evidence>
<feature type="domain" description="Isochorismatase-like" evidence="3">
    <location>
        <begin position="62"/>
        <end position="217"/>
    </location>
</feature>